<evidence type="ECO:0000313" key="2">
    <source>
        <dbReference type="EMBL" id="MBW48738.1"/>
    </source>
</evidence>
<evidence type="ECO:0000256" key="1">
    <source>
        <dbReference type="SAM" id="SignalP"/>
    </source>
</evidence>
<sequence>MMIACLLFGIFFPRAQANGCGWLCGDYWWVAGWNQRLGLRVVRSDSVRQLQHGSMVARMMMLRRTTG</sequence>
<feature type="chain" id="PRO_5014805066" evidence="1">
    <location>
        <begin position="18"/>
        <end position="67"/>
    </location>
</feature>
<proteinExistence type="predicted"/>
<organism evidence="2">
    <name type="scientific">Anopheles triannulatus</name>
    <dbReference type="NCBI Taxonomy" id="58253"/>
    <lineage>
        <taxon>Eukaryota</taxon>
        <taxon>Metazoa</taxon>
        <taxon>Ecdysozoa</taxon>
        <taxon>Arthropoda</taxon>
        <taxon>Hexapoda</taxon>
        <taxon>Insecta</taxon>
        <taxon>Pterygota</taxon>
        <taxon>Neoptera</taxon>
        <taxon>Endopterygota</taxon>
        <taxon>Diptera</taxon>
        <taxon>Nematocera</taxon>
        <taxon>Culicoidea</taxon>
        <taxon>Culicidae</taxon>
        <taxon>Anophelinae</taxon>
        <taxon>Anopheles</taxon>
    </lineage>
</organism>
<dbReference type="EMBL" id="GGFK01015417">
    <property type="protein sequence ID" value="MBW48738.1"/>
    <property type="molecule type" value="Transcribed_RNA"/>
</dbReference>
<reference evidence="2" key="1">
    <citation type="submission" date="2018-01" db="EMBL/GenBank/DDBJ databases">
        <title>An insight into the sialome of Amazonian anophelines.</title>
        <authorList>
            <person name="Ribeiro J.M."/>
            <person name="Scarpassa V."/>
            <person name="Calvo E."/>
        </authorList>
    </citation>
    <scope>NUCLEOTIDE SEQUENCE</scope>
    <source>
        <tissue evidence="2">Salivary glands</tissue>
    </source>
</reference>
<feature type="signal peptide" evidence="1">
    <location>
        <begin position="1"/>
        <end position="17"/>
    </location>
</feature>
<keyword evidence="1" id="KW-0732">Signal</keyword>
<name>A0A2M4B7E2_9DIPT</name>
<protein>
    <submittedName>
        <fullName evidence="2">Putative secreted protein</fullName>
    </submittedName>
</protein>
<accession>A0A2M4B7E2</accession>
<dbReference type="AlphaFoldDB" id="A0A2M4B7E2"/>